<sequence>MNIIEGSEMVFQTQDEDENHHLHKDHDHGKKCRRVNLCEGSGNQQNNDDWAEGLKREVERQQLRQFRKQRNVREQAISPVQTVTEALVYMSNLRKAQKEAFHRRNDIFPNLEEENSVSWTNSESINQKLDIPFADFLNAEQQFAEQENQQLLNGCKSGTDYLTDHREHSKE</sequence>
<proteinExistence type="predicted"/>
<dbReference type="AlphaFoldDB" id="A0A5J4VUS9"/>
<accession>A0A5J4VUS9</accession>
<reference evidence="1 2" key="1">
    <citation type="submission" date="2019-03" db="EMBL/GenBank/DDBJ databases">
        <title>Single cell metagenomics reveals metabolic interactions within the superorganism composed of flagellate Streblomastix strix and complex community of Bacteroidetes bacteria on its surface.</title>
        <authorList>
            <person name="Treitli S.C."/>
            <person name="Kolisko M."/>
            <person name="Husnik F."/>
            <person name="Keeling P."/>
            <person name="Hampl V."/>
        </authorList>
    </citation>
    <scope>NUCLEOTIDE SEQUENCE [LARGE SCALE GENOMIC DNA]</scope>
    <source>
        <strain evidence="1">ST1C</strain>
    </source>
</reference>
<evidence type="ECO:0000313" key="2">
    <source>
        <dbReference type="Proteomes" id="UP000324800"/>
    </source>
</evidence>
<evidence type="ECO:0000313" key="1">
    <source>
        <dbReference type="EMBL" id="KAA6386225.1"/>
    </source>
</evidence>
<gene>
    <name evidence="1" type="ORF">EZS28_018248</name>
</gene>
<name>A0A5J4VUS9_9EUKA</name>
<dbReference type="EMBL" id="SNRW01004898">
    <property type="protein sequence ID" value="KAA6386225.1"/>
    <property type="molecule type" value="Genomic_DNA"/>
</dbReference>
<protein>
    <submittedName>
        <fullName evidence="1">Uncharacterized protein</fullName>
    </submittedName>
</protein>
<dbReference type="Proteomes" id="UP000324800">
    <property type="component" value="Unassembled WGS sequence"/>
</dbReference>
<comment type="caution">
    <text evidence="1">The sequence shown here is derived from an EMBL/GenBank/DDBJ whole genome shotgun (WGS) entry which is preliminary data.</text>
</comment>
<organism evidence="1 2">
    <name type="scientific">Streblomastix strix</name>
    <dbReference type="NCBI Taxonomy" id="222440"/>
    <lineage>
        <taxon>Eukaryota</taxon>
        <taxon>Metamonada</taxon>
        <taxon>Preaxostyla</taxon>
        <taxon>Oxymonadida</taxon>
        <taxon>Streblomastigidae</taxon>
        <taxon>Streblomastix</taxon>
    </lineage>
</organism>